<accession>A0AAV8WAK3</accession>
<dbReference type="GO" id="GO:0015293">
    <property type="term" value="F:symporter activity"/>
    <property type="evidence" value="ECO:0007669"/>
    <property type="project" value="UniProtKB-KW"/>
</dbReference>
<dbReference type="Pfam" id="PF07690">
    <property type="entry name" value="MFS_1"/>
    <property type="match status" value="1"/>
</dbReference>
<dbReference type="PROSITE" id="PS50850">
    <property type="entry name" value="MFS"/>
    <property type="match status" value="1"/>
</dbReference>
<dbReference type="InterPro" id="IPR050382">
    <property type="entry name" value="MFS_Na/Anion_cotransporter"/>
</dbReference>
<dbReference type="InterPro" id="IPR036259">
    <property type="entry name" value="MFS_trans_sf"/>
</dbReference>
<feature type="transmembrane region" description="Helical" evidence="12">
    <location>
        <begin position="287"/>
        <end position="308"/>
    </location>
</feature>
<keyword evidence="4 12" id="KW-0812">Transmembrane</keyword>
<evidence type="ECO:0000256" key="3">
    <source>
        <dbReference type="ARBA" id="ARBA00022448"/>
    </source>
</evidence>
<evidence type="ECO:0000256" key="7">
    <source>
        <dbReference type="ARBA" id="ARBA00023053"/>
    </source>
</evidence>
<dbReference type="AlphaFoldDB" id="A0AAV8WAK3"/>
<keyword evidence="15" id="KW-1185">Reference proteome</keyword>
<organism evidence="14 15">
    <name type="scientific">Exocentrus adspersus</name>
    <dbReference type="NCBI Taxonomy" id="1586481"/>
    <lineage>
        <taxon>Eukaryota</taxon>
        <taxon>Metazoa</taxon>
        <taxon>Ecdysozoa</taxon>
        <taxon>Arthropoda</taxon>
        <taxon>Hexapoda</taxon>
        <taxon>Insecta</taxon>
        <taxon>Pterygota</taxon>
        <taxon>Neoptera</taxon>
        <taxon>Endopterygota</taxon>
        <taxon>Coleoptera</taxon>
        <taxon>Polyphaga</taxon>
        <taxon>Cucujiformia</taxon>
        <taxon>Chrysomeloidea</taxon>
        <taxon>Cerambycidae</taxon>
        <taxon>Lamiinae</taxon>
        <taxon>Acanthocinini</taxon>
        <taxon>Exocentrus</taxon>
    </lineage>
</organism>
<dbReference type="PANTHER" id="PTHR11662:SF280">
    <property type="entry name" value="FI21844P1-RELATED"/>
    <property type="match status" value="1"/>
</dbReference>
<feature type="transmembrane region" description="Helical" evidence="12">
    <location>
        <begin position="25"/>
        <end position="50"/>
    </location>
</feature>
<evidence type="ECO:0000256" key="6">
    <source>
        <dbReference type="ARBA" id="ARBA00022989"/>
    </source>
</evidence>
<dbReference type="Gene3D" id="1.20.1250.20">
    <property type="entry name" value="MFS general substrate transporter like domains"/>
    <property type="match status" value="2"/>
</dbReference>
<evidence type="ECO:0000256" key="10">
    <source>
        <dbReference type="ARBA" id="ARBA00054632"/>
    </source>
</evidence>
<evidence type="ECO:0000256" key="5">
    <source>
        <dbReference type="ARBA" id="ARBA00022847"/>
    </source>
</evidence>
<dbReference type="GO" id="GO:0006820">
    <property type="term" value="P:monoatomic anion transport"/>
    <property type="evidence" value="ECO:0007669"/>
    <property type="project" value="TreeGrafter"/>
</dbReference>
<feature type="transmembrane region" description="Helical" evidence="12">
    <location>
        <begin position="159"/>
        <end position="181"/>
    </location>
</feature>
<feature type="transmembrane region" description="Helical" evidence="12">
    <location>
        <begin position="424"/>
        <end position="445"/>
    </location>
</feature>
<dbReference type="FunFam" id="1.20.1250.20:FF:000144">
    <property type="entry name" value="Picot, isoform B"/>
    <property type="match status" value="1"/>
</dbReference>
<feature type="transmembrane region" description="Helical" evidence="12">
    <location>
        <begin position="97"/>
        <end position="118"/>
    </location>
</feature>
<dbReference type="InterPro" id="IPR020846">
    <property type="entry name" value="MFS_dom"/>
</dbReference>
<evidence type="ECO:0000256" key="12">
    <source>
        <dbReference type="SAM" id="Phobius"/>
    </source>
</evidence>
<evidence type="ECO:0000256" key="4">
    <source>
        <dbReference type="ARBA" id="ARBA00022692"/>
    </source>
</evidence>
<feature type="transmembrane region" description="Helical" evidence="12">
    <location>
        <begin position="388"/>
        <end position="412"/>
    </location>
</feature>
<dbReference type="SUPFAM" id="SSF103473">
    <property type="entry name" value="MFS general substrate transporter"/>
    <property type="match status" value="1"/>
</dbReference>
<keyword evidence="9" id="KW-0406">Ion transport</keyword>
<feature type="domain" description="Major facilitator superfamily (MFS) profile" evidence="13">
    <location>
        <begin position="23"/>
        <end position="451"/>
    </location>
</feature>
<evidence type="ECO:0000256" key="2">
    <source>
        <dbReference type="ARBA" id="ARBA00008586"/>
    </source>
</evidence>
<keyword evidence="9" id="KW-0739">Sodium transport</keyword>
<feature type="transmembrane region" description="Helical" evidence="12">
    <location>
        <begin position="329"/>
        <end position="348"/>
    </location>
</feature>
<evidence type="ECO:0000313" key="14">
    <source>
        <dbReference type="EMBL" id="KAJ8923271.1"/>
    </source>
</evidence>
<name>A0AAV8WAK3_9CUCU</name>
<keyword evidence="7" id="KW-0915">Sodium</keyword>
<dbReference type="GO" id="GO:0006814">
    <property type="term" value="P:sodium ion transport"/>
    <property type="evidence" value="ECO:0007669"/>
    <property type="project" value="UniProtKB-KW"/>
</dbReference>
<evidence type="ECO:0000256" key="1">
    <source>
        <dbReference type="ARBA" id="ARBA00004141"/>
    </source>
</evidence>
<dbReference type="FunFam" id="1.20.1250.20:FF:000003">
    <property type="entry name" value="Solute carrier family 17 member 3"/>
    <property type="match status" value="1"/>
</dbReference>
<feature type="transmembrane region" description="Helical" evidence="12">
    <location>
        <begin position="354"/>
        <end position="376"/>
    </location>
</feature>
<keyword evidence="6 12" id="KW-1133">Transmembrane helix</keyword>
<evidence type="ECO:0000313" key="15">
    <source>
        <dbReference type="Proteomes" id="UP001159042"/>
    </source>
</evidence>
<dbReference type="EMBL" id="JANEYG010000005">
    <property type="protein sequence ID" value="KAJ8923271.1"/>
    <property type="molecule type" value="Genomic_DNA"/>
</dbReference>
<sequence>MELEHINKKEVEKPNNCFGVRHVQYFLLFTATVVAYAVRIAFNVGIIAITSNKALEGVPTYPQWTSKKNVMLSSFFWGYIAPQVVAGQLAKHYGAKWFLGVTTFLGSLFSLLIPYFASVFGYEGVIFCRVVQGFGQSFLFPCVHTLLSKWTAVEDRAKVGSFTYAGVPLGTLISMPITGLLSKYKHVGWPVSFYLFGGLGMAWSILWACFGSESPSQYRNISEAERGYIEYGSHTENDKKVPTPWKSILMSLPFWAILICHCGENWGYWTLLTEIPSYLQKILNFDIASNSVLSALPYFFFWILSFAMGPTADYLIEKRYIDRTNSRKIFTSIAMFVPVITLVSVNFVDGTAKALTIFLLVLSVGSTAGIFSGYYINHIDLAPNHAGALMGITTMISNICSLLAPLSVDLIIYLTGYQETDKELWSVVFYVAAGTYLVTGLFYVYGASAEVQPWNDPNDEDINDKDTDLIKDD</sequence>
<dbReference type="GO" id="GO:0016020">
    <property type="term" value="C:membrane"/>
    <property type="evidence" value="ECO:0007669"/>
    <property type="project" value="UniProtKB-SubCell"/>
</dbReference>
<protein>
    <recommendedName>
        <fullName evidence="11">Putative inorganic phosphate cotransporter</fullName>
    </recommendedName>
</protein>
<comment type="function">
    <text evidence="10">May be an inorganic phosphate cotransporter.</text>
</comment>
<comment type="subcellular location">
    <subcellularLocation>
        <location evidence="1">Membrane</location>
        <topology evidence="1">Multi-pass membrane protein</topology>
    </subcellularLocation>
</comment>
<dbReference type="InterPro" id="IPR011701">
    <property type="entry name" value="MFS"/>
</dbReference>
<feature type="transmembrane region" description="Helical" evidence="12">
    <location>
        <begin position="70"/>
        <end position="90"/>
    </location>
</feature>
<evidence type="ECO:0000256" key="11">
    <source>
        <dbReference type="ARBA" id="ARBA00068450"/>
    </source>
</evidence>
<evidence type="ECO:0000259" key="13">
    <source>
        <dbReference type="PROSITE" id="PS50850"/>
    </source>
</evidence>
<comment type="similarity">
    <text evidence="2">Belongs to the major facilitator superfamily. Sodium/anion cotransporter family.</text>
</comment>
<feature type="transmembrane region" description="Helical" evidence="12">
    <location>
        <begin position="187"/>
        <end position="210"/>
    </location>
</feature>
<gene>
    <name evidence="14" type="ORF">NQ315_001828</name>
</gene>
<dbReference type="PANTHER" id="PTHR11662">
    <property type="entry name" value="SOLUTE CARRIER FAMILY 17"/>
    <property type="match status" value="1"/>
</dbReference>
<evidence type="ECO:0000256" key="8">
    <source>
        <dbReference type="ARBA" id="ARBA00023136"/>
    </source>
</evidence>
<evidence type="ECO:0000256" key="9">
    <source>
        <dbReference type="ARBA" id="ARBA00023201"/>
    </source>
</evidence>
<comment type="caution">
    <text evidence="14">The sequence shown here is derived from an EMBL/GenBank/DDBJ whole genome shotgun (WGS) entry which is preliminary data.</text>
</comment>
<reference evidence="14 15" key="1">
    <citation type="journal article" date="2023" name="Insect Mol. Biol.">
        <title>Genome sequencing provides insights into the evolution of gene families encoding plant cell wall-degrading enzymes in longhorned beetles.</title>
        <authorList>
            <person name="Shin N.R."/>
            <person name="Okamura Y."/>
            <person name="Kirsch R."/>
            <person name="Pauchet Y."/>
        </authorList>
    </citation>
    <scope>NUCLEOTIDE SEQUENCE [LARGE SCALE GENOMIC DNA]</scope>
    <source>
        <strain evidence="14">EAD_L_NR</strain>
    </source>
</reference>
<keyword evidence="8 12" id="KW-0472">Membrane</keyword>
<dbReference type="Proteomes" id="UP001159042">
    <property type="component" value="Unassembled WGS sequence"/>
</dbReference>
<keyword evidence="5" id="KW-0769">Symport</keyword>
<proteinExistence type="inferred from homology"/>
<keyword evidence="3" id="KW-0813">Transport</keyword>